<evidence type="ECO:0000313" key="2">
    <source>
        <dbReference type="EMBL" id="DAF97953.1"/>
    </source>
</evidence>
<dbReference type="InterPro" id="IPR056931">
    <property type="entry name" value="D14-like"/>
</dbReference>
<name>A0A8S5UTZ8_9CAUD</name>
<sequence>MTRSRQASKAAGTRFERQIADHLDGQLPGRIDRQPLTGTKDKGDIAGVTTPDGRPIAVECKNVTRTQLANWIHEAHTEADNLGAAAGIIIHKRHGRSAPGCQWVTMTVADLTAILTNQEGTQP</sequence>
<dbReference type="Pfam" id="PF24608">
    <property type="entry name" value="PDDEXK_15"/>
    <property type="match status" value="1"/>
</dbReference>
<feature type="region of interest" description="Disordered" evidence="1">
    <location>
        <begin position="21"/>
        <end position="52"/>
    </location>
</feature>
<proteinExistence type="predicted"/>
<accession>A0A8S5UTZ8</accession>
<protein>
    <submittedName>
        <fullName evidence="2">HOLLIDAY JUNCTION RESOLVASE HOMOLOGOUS RECOMBINATION</fullName>
    </submittedName>
</protein>
<evidence type="ECO:0000256" key="1">
    <source>
        <dbReference type="SAM" id="MobiDB-lite"/>
    </source>
</evidence>
<organism evidence="2">
    <name type="scientific">Siphoviridae sp. ctpyK9</name>
    <dbReference type="NCBI Taxonomy" id="2825679"/>
    <lineage>
        <taxon>Viruses</taxon>
        <taxon>Duplodnaviria</taxon>
        <taxon>Heunggongvirae</taxon>
        <taxon>Uroviricota</taxon>
        <taxon>Caudoviricetes</taxon>
    </lineage>
</organism>
<dbReference type="EMBL" id="BK016139">
    <property type="protein sequence ID" value="DAF97953.1"/>
    <property type="molecule type" value="Genomic_DNA"/>
</dbReference>
<reference evidence="2" key="1">
    <citation type="journal article" date="2021" name="Proc. Natl. Acad. Sci. U.S.A.">
        <title>A Catalog of Tens of Thousands of Viruses from Human Metagenomes Reveals Hidden Associations with Chronic Diseases.</title>
        <authorList>
            <person name="Tisza M.J."/>
            <person name="Buck C.B."/>
        </authorList>
    </citation>
    <scope>NUCLEOTIDE SEQUENCE</scope>
    <source>
        <strain evidence="2">CtpyK9</strain>
    </source>
</reference>